<feature type="compositionally biased region" description="Low complexity" evidence="3">
    <location>
        <begin position="200"/>
        <end position="211"/>
    </location>
</feature>
<feature type="coiled-coil region" evidence="2">
    <location>
        <begin position="795"/>
        <end position="822"/>
    </location>
</feature>
<feature type="region of interest" description="Disordered" evidence="3">
    <location>
        <begin position="522"/>
        <end position="586"/>
    </location>
</feature>
<accession>K9GQ58</accession>
<evidence type="ECO:0000256" key="2">
    <source>
        <dbReference type="SAM" id="Coils"/>
    </source>
</evidence>
<feature type="compositionally biased region" description="Polar residues" evidence="3">
    <location>
        <begin position="443"/>
        <end position="453"/>
    </location>
</feature>
<feature type="compositionally biased region" description="Polar residues" evidence="3">
    <location>
        <begin position="662"/>
        <end position="673"/>
    </location>
</feature>
<organism evidence="5 6">
    <name type="scientific">Penicillium digitatum (strain PHI26 / CECT 20796)</name>
    <name type="common">Green mold</name>
    <dbReference type="NCBI Taxonomy" id="1170229"/>
    <lineage>
        <taxon>Eukaryota</taxon>
        <taxon>Fungi</taxon>
        <taxon>Dikarya</taxon>
        <taxon>Ascomycota</taxon>
        <taxon>Pezizomycotina</taxon>
        <taxon>Eurotiomycetes</taxon>
        <taxon>Eurotiomycetidae</taxon>
        <taxon>Eurotiales</taxon>
        <taxon>Aspergillaceae</taxon>
        <taxon>Penicillium</taxon>
    </lineage>
</organism>
<dbReference type="SUPFAM" id="SSF103196">
    <property type="entry name" value="Roadblock/LC7 domain"/>
    <property type="match status" value="1"/>
</dbReference>
<dbReference type="eggNOG" id="ENOG502S7RW">
    <property type="taxonomic scope" value="Eukaryota"/>
</dbReference>
<dbReference type="AlphaFoldDB" id="K9GQ58"/>
<dbReference type="HOGENOM" id="CLU_010506_0_0_1"/>
<dbReference type="OrthoDB" id="4188047at2759"/>
<dbReference type="Gene3D" id="3.30.450.30">
    <property type="entry name" value="Dynein light chain 2a, cytoplasmic"/>
    <property type="match status" value="1"/>
</dbReference>
<dbReference type="SMART" id="SM00960">
    <property type="entry name" value="Robl_LC7"/>
    <property type="match status" value="1"/>
</dbReference>
<name>K9GQ58_PEND2</name>
<keyword evidence="6" id="KW-1185">Reference proteome</keyword>
<evidence type="ECO:0000256" key="1">
    <source>
        <dbReference type="ARBA" id="ARBA00007191"/>
    </source>
</evidence>
<feature type="compositionally biased region" description="Basic and acidic residues" evidence="3">
    <location>
        <begin position="356"/>
        <end position="365"/>
    </location>
</feature>
<proteinExistence type="inferred from homology"/>
<feature type="compositionally biased region" description="Basic and acidic residues" evidence="3">
    <location>
        <begin position="397"/>
        <end position="413"/>
    </location>
</feature>
<dbReference type="OMA" id="SEHYQPT"/>
<feature type="region of interest" description="Disordered" evidence="3">
    <location>
        <begin position="1"/>
        <end position="167"/>
    </location>
</feature>
<feature type="compositionally biased region" description="Polar residues" evidence="3">
    <location>
        <begin position="283"/>
        <end position="301"/>
    </location>
</feature>
<reference evidence="6" key="1">
    <citation type="journal article" date="2012" name="BMC Genomics">
        <title>Genome sequence of the necrotrophic fungus Penicillium digitatum, the main postharvest pathogen of citrus.</title>
        <authorList>
            <person name="Marcet-Houben M."/>
            <person name="Ballester A.-R."/>
            <person name="de la Fuente B."/>
            <person name="Harries E."/>
            <person name="Marcos J.F."/>
            <person name="Gonzalez-Candelas L."/>
            <person name="Gabaldon T."/>
        </authorList>
    </citation>
    <scope>NUCLEOTIDE SEQUENCE [LARGE SCALE GENOMIC DNA]</scope>
    <source>
        <strain evidence="6">PHI26 / CECT 20796</strain>
    </source>
</reference>
<dbReference type="EMBL" id="AKCT01000122">
    <property type="protein sequence ID" value="EKV15261.1"/>
    <property type="molecule type" value="Genomic_DNA"/>
</dbReference>
<dbReference type="STRING" id="1170229.K9GQ58"/>
<evidence type="ECO:0000313" key="6">
    <source>
        <dbReference type="Proteomes" id="UP000009882"/>
    </source>
</evidence>
<feature type="compositionally biased region" description="Basic and acidic residues" evidence="3">
    <location>
        <begin position="107"/>
        <end position="119"/>
    </location>
</feature>
<feature type="compositionally biased region" description="Pro residues" evidence="3">
    <location>
        <begin position="608"/>
        <end position="632"/>
    </location>
</feature>
<protein>
    <recommendedName>
        <fullName evidence="4">Roadblock/LAMTOR2 domain-containing protein</fullName>
    </recommendedName>
</protein>
<feature type="compositionally biased region" description="Low complexity" evidence="3">
    <location>
        <begin position="334"/>
        <end position="348"/>
    </location>
</feature>
<feature type="region of interest" description="Disordered" evidence="3">
    <location>
        <begin position="428"/>
        <end position="455"/>
    </location>
</feature>
<dbReference type="Proteomes" id="UP000009882">
    <property type="component" value="Unassembled WGS sequence"/>
</dbReference>
<feature type="region of interest" description="Disordered" evidence="3">
    <location>
        <begin position="974"/>
        <end position="1014"/>
    </location>
</feature>
<feature type="compositionally biased region" description="Polar residues" evidence="3">
    <location>
        <begin position="315"/>
        <end position="333"/>
    </location>
</feature>
<feature type="compositionally biased region" description="Low complexity" evidence="3">
    <location>
        <begin position="120"/>
        <end position="130"/>
    </location>
</feature>
<feature type="compositionally biased region" description="Low complexity" evidence="3">
    <location>
        <begin position="20"/>
        <end position="31"/>
    </location>
</feature>
<feature type="compositionally biased region" description="Low complexity" evidence="3">
    <location>
        <begin position="218"/>
        <end position="233"/>
    </location>
</feature>
<feature type="region of interest" description="Disordered" evidence="3">
    <location>
        <begin position="602"/>
        <end position="794"/>
    </location>
</feature>
<feature type="compositionally biased region" description="Low complexity" evidence="3">
    <location>
        <begin position="927"/>
        <end position="940"/>
    </location>
</feature>
<feature type="compositionally biased region" description="Pro residues" evidence="3">
    <location>
        <begin position="428"/>
        <end position="437"/>
    </location>
</feature>
<dbReference type="InParanoid" id="K9GQ58"/>
<evidence type="ECO:0000256" key="3">
    <source>
        <dbReference type="SAM" id="MobiDB-lite"/>
    </source>
</evidence>
<sequence>MPSQSHPLSQPPSQPRSRSRSPSPSQPSSPSDTTTALPVPISPKESKPELKPDPKQDLKPFHRRLLQFAQRQKKESSPRSKQEDQQRQIEALTRGGYLIPAALPLSKEAKGHKEVKQSKESPSLSLSRSLSKSKKDVESIGQPWLQAKVDGSTRPTGTGRHLGSLDLGDFDSMVEVAVSLTSDFDDSVPPPYQPNDHTPSQSSSAKPTSSSMVDFRPRSSTRLTSSLASTSDSYRNASIDEQSQWLSNSLESSSRADPVSRITINASVGMNGLESQPKPPIDSQKQTQSEQSSLRTVTPLSPTLKLFPDVATPRKFSQGSWRNSSIPRYQTIESSAASPASLASSSGPGPSGNGRKVPDEPKRLSSDGLIDVPVSKAEPKSFDTLASCVSSSAAAQSKEEATKDSASKDETKIRPLFLSLSTSKAFPLPAPTRPLPSLPETKCSPSTPDTNARSIPAIASEPLSSKLHFNSATLTEDQETESAVNSPCALNSRPTVAFDGIDAGASLADAIVDDEESLFNTSLSEHYQPTPEHYTPRERVSSVRIPRLQEFPESLSGQRDARVSEGQPLADSPVLGHSIPTQSNGRRAVMKGLQINSQIIRNNLPFGLPSPPPTASLPSAPPPQHPPPPPPGLRVGQRNYTAPNVAILPSMRNMETEPYRSLTLSQKDSSGSSLRHESVPDPNQSRSESHPESLLPSSDDEIFGPEKDTKVSRQEADKNHRLQPTHRGHETRDPRQMPSRNRLRYPNPARPMTPQSRHLHSFEKTSSPQSQYSQSTHRSRGSQSSQHTRAAPQRHHYLEDRVANLERQNQILQAALMAALNVEVKNPLMDLNLDPNLSLGPSHAPFVHQYPSRHTSRSDSWHIQQVPQHVTALLSHLTSRPGVQSTLILSRKDGSIIQSTGQLSQTTEENRSSRTAHNPPSTTDSNPLSTTQPTDSSPTSPAVPQPYQPSQAETLAAHIFAFVSSAEALGVSLSRPTPTVKRPSDNHWDVNYDYGNEAGAAREEDRDGDEMDRDEDGEVKLLRMRTKKHEIVVVPDRKYLLCVVHDASSGGGPGAAGSRSR</sequence>
<feature type="compositionally biased region" description="Polar residues" evidence="3">
    <location>
        <begin position="898"/>
        <end position="926"/>
    </location>
</feature>
<comment type="similarity">
    <text evidence="1">Belongs to the GAMAD family.</text>
</comment>
<feature type="compositionally biased region" description="Low complexity" evidence="3">
    <location>
        <begin position="241"/>
        <end position="253"/>
    </location>
</feature>
<feature type="domain" description="Roadblock/LAMTOR2" evidence="4">
    <location>
        <begin position="870"/>
        <end position="1045"/>
    </location>
</feature>
<evidence type="ECO:0000259" key="4">
    <source>
        <dbReference type="SMART" id="SM00960"/>
    </source>
</evidence>
<feature type="region of interest" description="Disordered" evidence="3">
    <location>
        <begin position="181"/>
        <end position="413"/>
    </location>
</feature>
<keyword evidence="2" id="KW-0175">Coiled coil</keyword>
<feature type="compositionally biased region" description="Basic and acidic residues" evidence="3">
    <location>
        <begin position="704"/>
        <end position="720"/>
    </location>
</feature>
<dbReference type="PANTHER" id="PTHR10779">
    <property type="entry name" value="DYNEIN LIGHT CHAIN ROADBLOCK"/>
    <property type="match status" value="1"/>
</dbReference>
<gene>
    <name evidence="5" type="ORF">PDIG_26990</name>
</gene>
<feature type="region of interest" description="Disordered" evidence="3">
    <location>
        <begin position="898"/>
        <end position="950"/>
    </location>
</feature>
<feature type="compositionally biased region" description="Low complexity" evidence="3">
    <location>
        <begin position="766"/>
        <end position="775"/>
    </location>
</feature>
<comment type="caution">
    <text evidence="5">The sequence shown here is derived from an EMBL/GenBank/DDBJ whole genome shotgun (WGS) entry which is preliminary data.</text>
</comment>
<feature type="compositionally biased region" description="Basic and acidic residues" evidence="3">
    <location>
        <begin position="72"/>
        <end position="87"/>
    </location>
</feature>
<feature type="compositionally biased region" description="Basic and acidic residues" evidence="3">
    <location>
        <begin position="44"/>
        <end position="60"/>
    </location>
</feature>
<evidence type="ECO:0000313" key="5">
    <source>
        <dbReference type="EMBL" id="EKV15261.1"/>
    </source>
</evidence>
<dbReference type="InterPro" id="IPR004942">
    <property type="entry name" value="Roadblock/LAMTOR2_dom"/>
</dbReference>
<feature type="compositionally biased region" description="Low complexity" evidence="3">
    <location>
        <begin position="386"/>
        <end position="396"/>
    </location>
</feature>